<evidence type="ECO:0000256" key="6">
    <source>
        <dbReference type="ARBA" id="ARBA00022824"/>
    </source>
</evidence>
<keyword evidence="4 11" id="KW-0808">Transferase</keyword>
<feature type="transmembrane region" description="Helical" evidence="11">
    <location>
        <begin position="6"/>
        <end position="23"/>
    </location>
</feature>
<dbReference type="OMA" id="YANCHEC"/>
<keyword evidence="9 11" id="KW-0472">Membrane</keyword>
<evidence type="ECO:0000256" key="7">
    <source>
        <dbReference type="ARBA" id="ARBA00022989"/>
    </source>
</evidence>
<comment type="similarity">
    <text evidence="2 11">Belongs to the diacylglycerol acyltransferase family.</text>
</comment>
<evidence type="ECO:0000256" key="8">
    <source>
        <dbReference type="ARBA" id="ARBA00023098"/>
    </source>
</evidence>
<dbReference type="EC" id="2.3.1.-" evidence="11"/>
<sequence length="327" mass="36208">MRHVGAAQRIAIIGVIYALFYQWRNKLMRNAIRNGSTVGPRWLAMLACKLMSGFAGINGVRMVSERGHTEVDRSKRYMITWHPHGFIVYCPIMLLSEKSIVGEPVGRPWHCTGATNIFDLPVVGDVLTLINGRPVDRKSLESIIAKGGSVAIQPGGIAEQAVTRHDQEQAFFPAKLGFVRMAIQSGTPILMLYVFGENQLFKRTGGLEWLTKRIFAATGLTIPIWSGKWGVPQNILPLATDIHSRWGNPVEVGPADPNPSDEKVEEVFQRYLVELQRLFYANCHECLPPSVASKGLKIVRMDKGPVPTPSAAPQSEVQSDRLLASKM</sequence>
<evidence type="ECO:0000313" key="13">
    <source>
        <dbReference type="EMBL" id="CAE8639533.1"/>
    </source>
</evidence>
<evidence type="ECO:0000256" key="4">
    <source>
        <dbReference type="ARBA" id="ARBA00022679"/>
    </source>
</evidence>
<dbReference type="GO" id="GO:0006629">
    <property type="term" value="P:lipid metabolic process"/>
    <property type="evidence" value="ECO:0007669"/>
    <property type="project" value="UniProtKB-KW"/>
</dbReference>
<keyword evidence="7 11" id="KW-1133">Transmembrane helix</keyword>
<keyword evidence="6 11" id="KW-0256">Endoplasmic reticulum</keyword>
<dbReference type="PANTHER" id="PTHR12317">
    <property type="entry name" value="DIACYLGLYCEROL O-ACYLTRANSFERASE"/>
    <property type="match status" value="1"/>
</dbReference>
<comment type="caution">
    <text evidence="11">Lacks conserved residue(s) required for the propagation of feature annotation.</text>
</comment>
<dbReference type="AlphaFoldDB" id="A0A813HLR3"/>
<evidence type="ECO:0000256" key="5">
    <source>
        <dbReference type="ARBA" id="ARBA00022692"/>
    </source>
</evidence>
<keyword evidence="14" id="KW-1185">Reference proteome</keyword>
<evidence type="ECO:0000256" key="12">
    <source>
        <dbReference type="SAM" id="MobiDB-lite"/>
    </source>
</evidence>
<comment type="caution">
    <text evidence="13">The sequence shown here is derived from an EMBL/GenBank/DDBJ whole genome shotgun (WGS) entry which is preliminary data.</text>
</comment>
<evidence type="ECO:0000256" key="3">
    <source>
        <dbReference type="ARBA" id="ARBA00022516"/>
    </source>
</evidence>
<reference evidence="13" key="1">
    <citation type="submission" date="2021-02" db="EMBL/GenBank/DDBJ databases">
        <authorList>
            <person name="Dougan E. K."/>
            <person name="Rhodes N."/>
            <person name="Thang M."/>
            <person name="Chan C."/>
        </authorList>
    </citation>
    <scope>NUCLEOTIDE SEQUENCE</scope>
</reference>
<dbReference type="GO" id="GO:0008374">
    <property type="term" value="F:O-acyltransferase activity"/>
    <property type="evidence" value="ECO:0007669"/>
    <property type="project" value="InterPro"/>
</dbReference>
<dbReference type="OrthoDB" id="264532at2759"/>
<accession>A0A813HLR3</accession>
<gene>
    <name evidence="13" type="ORF">PGLA1383_LOCUS54562</name>
</gene>
<dbReference type="Pfam" id="PF03982">
    <property type="entry name" value="DAGAT"/>
    <property type="match status" value="1"/>
</dbReference>
<evidence type="ECO:0000313" key="14">
    <source>
        <dbReference type="Proteomes" id="UP000654075"/>
    </source>
</evidence>
<comment type="subcellular location">
    <subcellularLocation>
        <location evidence="1 11">Endoplasmic reticulum membrane</location>
        <topology evidence="1 11">Multi-pass membrane protein</topology>
    </subcellularLocation>
</comment>
<evidence type="ECO:0000256" key="2">
    <source>
        <dbReference type="ARBA" id="ARBA00005420"/>
    </source>
</evidence>
<feature type="region of interest" description="Disordered" evidence="12">
    <location>
        <begin position="304"/>
        <end position="327"/>
    </location>
</feature>
<organism evidence="13 14">
    <name type="scientific">Polarella glacialis</name>
    <name type="common">Dinoflagellate</name>
    <dbReference type="NCBI Taxonomy" id="89957"/>
    <lineage>
        <taxon>Eukaryota</taxon>
        <taxon>Sar</taxon>
        <taxon>Alveolata</taxon>
        <taxon>Dinophyceae</taxon>
        <taxon>Suessiales</taxon>
        <taxon>Suessiaceae</taxon>
        <taxon>Polarella</taxon>
    </lineage>
</organism>
<dbReference type="EMBL" id="CAJNNV010032289">
    <property type="protein sequence ID" value="CAE8639533.1"/>
    <property type="molecule type" value="Genomic_DNA"/>
</dbReference>
<protein>
    <recommendedName>
        <fullName evidence="11">Acyltransferase</fullName>
        <ecNumber evidence="11">2.3.1.-</ecNumber>
    </recommendedName>
</protein>
<proteinExistence type="inferred from homology"/>
<evidence type="ECO:0000256" key="11">
    <source>
        <dbReference type="RuleBase" id="RU367023"/>
    </source>
</evidence>
<keyword evidence="8" id="KW-0443">Lipid metabolism</keyword>
<dbReference type="GO" id="GO:0005789">
    <property type="term" value="C:endoplasmic reticulum membrane"/>
    <property type="evidence" value="ECO:0007669"/>
    <property type="project" value="UniProtKB-SubCell"/>
</dbReference>
<evidence type="ECO:0000256" key="10">
    <source>
        <dbReference type="ARBA" id="ARBA00023315"/>
    </source>
</evidence>
<dbReference type="Proteomes" id="UP000654075">
    <property type="component" value="Unassembled WGS sequence"/>
</dbReference>
<dbReference type="InterPro" id="IPR007130">
    <property type="entry name" value="DAGAT"/>
</dbReference>
<keyword evidence="10" id="KW-0012">Acyltransferase</keyword>
<evidence type="ECO:0000256" key="9">
    <source>
        <dbReference type="ARBA" id="ARBA00023136"/>
    </source>
</evidence>
<keyword evidence="3" id="KW-0444">Lipid biosynthesis</keyword>
<evidence type="ECO:0000256" key="1">
    <source>
        <dbReference type="ARBA" id="ARBA00004477"/>
    </source>
</evidence>
<keyword evidence="5 11" id="KW-0812">Transmembrane</keyword>
<name>A0A813HLR3_POLGL</name>